<proteinExistence type="predicted"/>
<keyword evidence="2" id="KW-1185">Reference proteome</keyword>
<gene>
    <name evidence="1" type="ORF">FCS21_10290</name>
</gene>
<evidence type="ECO:0000313" key="1">
    <source>
        <dbReference type="EMBL" id="TMM44967.1"/>
    </source>
</evidence>
<reference evidence="1 2" key="1">
    <citation type="submission" date="2019-05" db="EMBL/GenBank/DDBJ databases">
        <title>Colwellia ponticola sp. nov., isolated from seawater.</title>
        <authorList>
            <person name="Yoon J.-H."/>
        </authorList>
    </citation>
    <scope>NUCLEOTIDE SEQUENCE [LARGE SCALE GENOMIC DNA]</scope>
    <source>
        <strain evidence="1 2">OISW-25</strain>
    </source>
</reference>
<accession>A0A8H2JL22</accession>
<dbReference type="AlphaFoldDB" id="A0A8H2JL22"/>
<sequence length="235" mass="26218">MITPVIITETPFDKRHCCWFCGEPSNNAFIFPSNASKSAAYGDVTLSHTCSSASISIPSCQECQQLANKATGSTVSSVKRYVKKQLIQRYAKDLSIGVNWTKEELANSEFEQGNFAGFARSAWFIYEVAKARVSYLGWPLVVNGMELQEIEIDEIKAQSFNFDGVLYPSLSDAIHHYAKIFLLDEHYVIAVLQQSAKGNIDEQSFAQAVRFCRLLVNASTSERKAALQKLATQHE</sequence>
<dbReference type="EMBL" id="SZVP01000009">
    <property type="protein sequence ID" value="TMM44967.1"/>
    <property type="molecule type" value="Genomic_DNA"/>
</dbReference>
<dbReference type="Proteomes" id="UP000307702">
    <property type="component" value="Unassembled WGS sequence"/>
</dbReference>
<organism evidence="1 2">
    <name type="scientific">Colwellia ponticola</name>
    <dbReference type="NCBI Taxonomy" id="2304625"/>
    <lineage>
        <taxon>Bacteria</taxon>
        <taxon>Pseudomonadati</taxon>
        <taxon>Pseudomonadota</taxon>
        <taxon>Gammaproteobacteria</taxon>
        <taxon>Alteromonadales</taxon>
        <taxon>Colwelliaceae</taxon>
        <taxon>Colwellia</taxon>
    </lineage>
</organism>
<protein>
    <submittedName>
        <fullName evidence="1">Uncharacterized protein</fullName>
    </submittedName>
</protein>
<dbReference type="OrthoDB" id="5888461at2"/>
<comment type="caution">
    <text evidence="1">The sequence shown here is derived from an EMBL/GenBank/DDBJ whole genome shotgun (WGS) entry which is preliminary data.</text>
</comment>
<name>A0A8H2JL22_9GAMM</name>
<evidence type="ECO:0000313" key="2">
    <source>
        <dbReference type="Proteomes" id="UP000307702"/>
    </source>
</evidence>